<dbReference type="InterPro" id="IPR011295">
    <property type="entry name" value="UbiH"/>
</dbReference>
<evidence type="ECO:0000256" key="1">
    <source>
        <dbReference type="ARBA" id="ARBA00001974"/>
    </source>
</evidence>
<dbReference type="PRINTS" id="PR00420">
    <property type="entry name" value="RNGMNOXGNASE"/>
</dbReference>
<evidence type="ECO:0000313" key="10">
    <source>
        <dbReference type="Proteomes" id="UP001597337"/>
    </source>
</evidence>
<dbReference type="InterPro" id="IPR018168">
    <property type="entry name" value="Ubi_Hdrlase_CS"/>
</dbReference>
<dbReference type="EMBL" id="JBHUHX010000015">
    <property type="protein sequence ID" value="MFD2111528.1"/>
    <property type="molecule type" value="Genomic_DNA"/>
</dbReference>
<organism evidence="9 10">
    <name type="scientific">Thiorhodococcus fuscus</name>
    <dbReference type="NCBI Taxonomy" id="527200"/>
    <lineage>
        <taxon>Bacteria</taxon>
        <taxon>Pseudomonadati</taxon>
        <taxon>Pseudomonadota</taxon>
        <taxon>Gammaproteobacteria</taxon>
        <taxon>Chromatiales</taxon>
        <taxon>Chromatiaceae</taxon>
        <taxon>Thiorhodococcus</taxon>
    </lineage>
</organism>
<comment type="similarity">
    <text evidence="3">Belongs to the UbiH/COQ6 family.</text>
</comment>
<dbReference type="PANTHER" id="PTHR43876:SF8">
    <property type="entry name" value="2-OCTAPRENYL-6-METHOXYPHENOL HYDROXYLASE"/>
    <property type="match status" value="1"/>
</dbReference>
<sequence>MYQYDVTIVGGGLVGGSLACALANTGLRVALIEALSQQSRARPSYDERVIALSLGSQRIFEAIGVWPEMAPEAEPILKVRVSDRGHCAFTRLDHAEEGVEALGYVIPARAMGAAIQTALKYAGNLEIFCPAQLLTHRVRSDGVELNLLADGEPVSVQTRLLVAADGGQSGIRDGLDLRVKEHAYGQDAIITTVTPDRPLRGVAFERFTDTGPLAMLPMTAGRYSVVWTCRDSETSDLLMLSDQDFLDRLQTRFGFRLGRLGQVAPRRAYPLKFVLTRDSVQDRLVMIGNSAHTLHPVAGQGFNLGLRDVAGLAEVLADCAAAGGDPGATETLAGYRRWRGRDQMATAGMTDALARLFVPDWTPLIMARVAGMLAVDLIPPARHLLARRFMGLDGRQPRLACGLSLDGGRL</sequence>
<dbReference type="PROSITE" id="PS01304">
    <property type="entry name" value="UBIH"/>
    <property type="match status" value="1"/>
</dbReference>
<evidence type="ECO:0000256" key="5">
    <source>
        <dbReference type="ARBA" id="ARBA00022827"/>
    </source>
</evidence>
<dbReference type="EC" id="1.14.13.-" evidence="9"/>
<dbReference type="InterPro" id="IPR002938">
    <property type="entry name" value="FAD-bd"/>
</dbReference>
<reference evidence="10" key="1">
    <citation type="journal article" date="2019" name="Int. J. Syst. Evol. Microbiol.">
        <title>The Global Catalogue of Microorganisms (GCM) 10K type strain sequencing project: providing services to taxonomists for standard genome sequencing and annotation.</title>
        <authorList>
            <consortium name="The Broad Institute Genomics Platform"/>
            <consortium name="The Broad Institute Genome Sequencing Center for Infectious Disease"/>
            <person name="Wu L."/>
            <person name="Ma J."/>
        </authorList>
    </citation>
    <scope>NUCLEOTIDE SEQUENCE [LARGE SCALE GENOMIC DNA]</scope>
    <source>
        <strain evidence="10">KACC 12597</strain>
    </source>
</reference>
<dbReference type="InterPro" id="IPR036188">
    <property type="entry name" value="FAD/NAD-bd_sf"/>
</dbReference>
<dbReference type="NCBIfam" id="TIGR01988">
    <property type="entry name" value="Ubi-OHases"/>
    <property type="match status" value="1"/>
</dbReference>
<dbReference type="Pfam" id="PF01494">
    <property type="entry name" value="FAD_binding_3"/>
    <property type="match status" value="1"/>
</dbReference>
<keyword evidence="6 9" id="KW-0560">Oxidoreductase</keyword>
<proteinExistence type="inferred from homology"/>
<name>A0ABW4Y6J8_9GAMM</name>
<evidence type="ECO:0000259" key="8">
    <source>
        <dbReference type="Pfam" id="PF01494"/>
    </source>
</evidence>
<dbReference type="RefSeq" id="WP_386025017.1">
    <property type="nucleotide sequence ID" value="NZ_JBHUHX010000015.1"/>
</dbReference>
<gene>
    <name evidence="9" type="primary">ubiH</name>
    <name evidence="9" type="synonym">visB</name>
    <name evidence="9" type="ORF">ACFSJC_06720</name>
</gene>
<dbReference type="SUPFAM" id="SSF51905">
    <property type="entry name" value="FAD/NAD(P)-binding domain"/>
    <property type="match status" value="1"/>
</dbReference>
<keyword evidence="5" id="KW-0274">FAD</keyword>
<dbReference type="Gene3D" id="3.50.50.60">
    <property type="entry name" value="FAD/NAD(P)-binding domain"/>
    <property type="match status" value="2"/>
</dbReference>
<evidence type="ECO:0000256" key="3">
    <source>
        <dbReference type="ARBA" id="ARBA00005349"/>
    </source>
</evidence>
<evidence type="ECO:0000256" key="6">
    <source>
        <dbReference type="ARBA" id="ARBA00023002"/>
    </source>
</evidence>
<dbReference type="PANTHER" id="PTHR43876">
    <property type="entry name" value="UBIQUINONE BIOSYNTHESIS MONOOXYGENASE COQ6, MITOCHONDRIAL"/>
    <property type="match status" value="1"/>
</dbReference>
<dbReference type="InterPro" id="IPR051205">
    <property type="entry name" value="UbiH/COQ6_monooxygenase"/>
</dbReference>
<protein>
    <submittedName>
        <fullName evidence="9">2-octaprenyl-6-methoxyphenyl hydroxylase</fullName>
        <ecNumber evidence="9">1.14.13.-</ecNumber>
    </submittedName>
</protein>
<keyword evidence="4" id="KW-0285">Flavoprotein</keyword>
<dbReference type="InterPro" id="IPR010971">
    <property type="entry name" value="UbiH/COQ6"/>
</dbReference>
<dbReference type="Proteomes" id="UP001597337">
    <property type="component" value="Unassembled WGS sequence"/>
</dbReference>
<accession>A0ABW4Y6J8</accession>
<comment type="caution">
    <text evidence="9">The sequence shown here is derived from an EMBL/GenBank/DDBJ whole genome shotgun (WGS) entry which is preliminary data.</text>
</comment>
<evidence type="ECO:0000256" key="4">
    <source>
        <dbReference type="ARBA" id="ARBA00022630"/>
    </source>
</evidence>
<keyword evidence="10" id="KW-1185">Reference proteome</keyword>
<comment type="pathway">
    <text evidence="2">Cofactor biosynthesis; ubiquinone biosynthesis.</text>
</comment>
<evidence type="ECO:0000313" key="9">
    <source>
        <dbReference type="EMBL" id="MFD2111528.1"/>
    </source>
</evidence>
<evidence type="ECO:0000256" key="7">
    <source>
        <dbReference type="ARBA" id="ARBA00023033"/>
    </source>
</evidence>
<dbReference type="GO" id="GO:0016491">
    <property type="term" value="F:oxidoreductase activity"/>
    <property type="evidence" value="ECO:0007669"/>
    <property type="project" value="UniProtKB-KW"/>
</dbReference>
<feature type="domain" description="FAD-binding" evidence="8">
    <location>
        <begin position="4"/>
        <end position="321"/>
    </location>
</feature>
<comment type="cofactor">
    <cofactor evidence="1">
        <name>FAD</name>
        <dbReference type="ChEBI" id="CHEBI:57692"/>
    </cofactor>
</comment>
<evidence type="ECO:0000256" key="2">
    <source>
        <dbReference type="ARBA" id="ARBA00004749"/>
    </source>
</evidence>
<dbReference type="NCBIfam" id="TIGR01984">
    <property type="entry name" value="UbiH"/>
    <property type="match status" value="1"/>
</dbReference>
<keyword evidence="7" id="KW-0503">Monooxygenase</keyword>
<dbReference type="NCBIfam" id="NF004356">
    <property type="entry name" value="PRK05732.1"/>
    <property type="match status" value="1"/>
</dbReference>